<comment type="caution">
    <text evidence="1">The sequence shown here is derived from an EMBL/GenBank/DDBJ whole genome shotgun (WGS) entry which is preliminary data.</text>
</comment>
<sequence length="15" mass="1652">IGIRILIKPSDNISI</sequence>
<protein>
    <submittedName>
        <fullName evidence="1">Jg25636 protein</fullName>
    </submittedName>
</protein>
<evidence type="ECO:0000313" key="2">
    <source>
        <dbReference type="Proteomes" id="UP000838756"/>
    </source>
</evidence>
<evidence type="ECO:0000313" key="1">
    <source>
        <dbReference type="EMBL" id="CAH2207712.1"/>
    </source>
</evidence>
<organism evidence="1 2">
    <name type="scientific">Pararge aegeria aegeria</name>
    <dbReference type="NCBI Taxonomy" id="348720"/>
    <lineage>
        <taxon>Eukaryota</taxon>
        <taxon>Metazoa</taxon>
        <taxon>Ecdysozoa</taxon>
        <taxon>Arthropoda</taxon>
        <taxon>Hexapoda</taxon>
        <taxon>Insecta</taxon>
        <taxon>Pterygota</taxon>
        <taxon>Neoptera</taxon>
        <taxon>Endopterygota</taxon>
        <taxon>Lepidoptera</taxon>
        <taxon>Glossata</taxon>
        <taxon>Ditrysia</taxon>
        <taxon>Papilionoidea</taxon>
        <taxon>Nymphalidae</taxon>
        <taxon>Satyrinae</taxon>
        <taxon>Satyrini</taxon>
        <taxon>Parargina</taxon>
        <taxon>Pararge</taxon>
    </lineage>
</organism>
<proteinExistence type="predicted"/>
<feature type="non-terminal residue" evidence="1">
    <location>
        <position position="1"/>
    </location>
</feature>
<reference evidence="1" key="1">
    <citation type="submission" date="2022-03" db="EMBL/GenBank/DDBJ databases">
        <authorList>
            <person name="Lindestad O."/>
        </authorList>
    </citation>
    <scope>NUCLEOTIDE SEQUENCE</scope>
</reference>
<gene>
    <name evidence="1" type="primary">jg25636</name>
    <name evidence="1" type="ORF">PAEG_LOCUS332</name>
</gene>
<dbReference type="EMBL" id="CAKXAJ010001082">
    <property type="protein sequence ID" value="CAH2207712.1"/>
    <property type="molecule type" value="Genomic_DNA"/>
</dbReference>
<name>A0A8S4QEL2_9NEOP</name>
<accession>A0A8S4QEL2</accession>
<dbReference type="Proteomes" id="UP000838756">
    <property type="component" value="Unassembled WGS sequence"/>
</dbReference>
<keyword evidence="2" id="KW-1185">Reference proteome</keyword>